<name>A0A0K2TAW1_LEPSM</name>
<protein>
    <submittedName>
        <fullName evidence="1">Uncharacterized protein</fullName>
    </submittedName>
</protein>
<accession>A0A0K2TAW1</accession>
<dbReference type="AlphaFoldDB" id="A0A0K2TAW1"/>
<sequence>MRRIGRNMEVLRVTISRWAKKLGLRAYAMGPGENFDFSLLIFFFF</sequence>
<organism evidence="1">
    <name type="scientific">Lepeophtheirus salmonis</name>
    <name type="common">Salmon louse</name>
    <name type="synonym">Caligus salmonis</name>
    <dbReference type="NCBI Taxonomy" id="72036"/>
    <lineage>
        <taxon>Eukaryota</taxon>
        <taxon>Metazoa</taxon>
        <taxon>Ecdysozoa</taxon>
        <taxon>Arthropoda</taxon>
        <taxon>Crustacea</taxon>
        <taxon>Multicrustacea</taxon>
        <taxon>Hexanauplia</taxon>
        <taxon>Copepoda</taxon>
        <taxon>Siphonostomatoida</taxon>
        <taxon>Caligidae</taxon>
        <taxon>Lepeophtheirus</taxon>
    </lineage>
</organism>
<evidence type="ECO:0000313" key="1">
    <source>
        <dbReference type="EMBL" id="CDW23153.1"/>
    </source>
</evidence>
<dbReference type="EMBL" id="HACA01005792">
    <property type="protein sequence ID" value="CDW23153.1"/>
    <property type="molecule type" value="Transcribed_RNA"/>
</dbReference>
<reference evidence="1" key="1">
    <citation type="submission" date="2014-05" db="EMBL/GenBank/DDBJ databases">
        <authorList>
            <person name="Chronopoulou M."/>
        </authorList>
    </citation>
    <scope>NUCLEOTIDE SEQUENCE</scope>
    <source>
        <tissue evidence="1">Whole organism</tissue>
    </source>
</reference>
<proteinExistence type="predicted"/>